<dbReference type="EMBL" id="BGPR01005870">
    <property type="protein sequence ID" value="GBN14164.1"/>
    <property type="molecule type" value="Genomic_DNA"/>
</dbReference>
<evidence type="ECO:0000313" key="1">
    <source>
        <dbReference type="EMBL" id="GBN14164.1"/>
    </source>
</evidence>
<name>A0A4Y2LHY2_ARAVE</name>
<evidence type="ECO:0008006" key="3">
    <source>
        <dbReference type="Google" id="ProtNLM"/>
    </source>
</evidence>
<dbReference type="AlphaFoldDB" id="A0A4Y2LHY2"/>
<evidence type="ECO:0000313" key="2">
    <source>
        <dbReference type="Proteomes" id="UP000499080"/>
    </source>
</evidence>
<reference evidence="1 2" key="1">
    <citation type="journal article" date="2019" name="Sci. Rep.">
        <title>Orb-weaving spider Araneus ventricosus genome elucidates the spidroin gene catalogue.</title>
        <authorList>
            <person name="Kono N."/>
            <person name="Nakamura H."/>
            <person name="Ohtoshi R."/>
            <person name="Moran D.A.P."/>
            <person name="Shinohara A."/>
            <person name="Yoshida Y."/>
            <person name="Fujiwara M."/>
            <person name="Mori M."/>
            <person name="Tomita M."/>
            <person name="Arakawa K."/>
        </authorList>
    </citation>
    <scope>NUCLEOTIDE SEQUENCE [LARGE SCALE GENOMIC DNA]</scope>
</reference>
<sequence>MTFCNCGMKEWVIKTKEENEPFKFQEAINSSNRKEWRDAIQEKLNSSNGNETWVLVNLPQGRKPIENRWVYKIKKTRCR</sequence>
<proteinExistence type="predicted"/>
<protein>
    <recommendedName>
        <fullName evidence="3">Reverse transcriptase Ty1/copia-type domain-containing protein</fullName>
    </recommendedName>
</protein>
<keyword evidence="2" id="KW-1185">Reference proteome</keyword>
<dbReference type="Proteomes" id="UP000499080">
    <property type="component" value="Unassembled WGS sequence"/>
</dbReference>
<organism evidence="1 2">
    <name type="scientific">Araneus ventricosus</name>
    <name type="common">Orbweaver spider</name>
    <name type="synonym">Epeira ventricosa</name>
    <dbReference type="NCBI Taxonomy" id="182803"/>
    <lineage>
        <taxon>Eukaryota</taxon>
        <taxon>Metazoa</taxon>
        <taxon>Ecdysozoa</taxon>
        <taxon>Arthropoda</taxon>
        <taxon>Chelicerata</taxon>
        <taxon>Arachnida</taxon>
        <taxon>Araneae</taxon>
        <taxon>Araneomorphae</taxon>
        <taxon>Entelegynae</taxon>
        <taxon>Araneoidea</taxon>
        <taxon>Araneidae</taxon>
        <taxon>Araneus</taxon>
    </lineage>
</organism>
<dbReference type="OrthoDB" id="411615at2759"/>
<accession>A0A4Y2LHY2</accession>
<gene>
    <name evidence="1" type="ORF">AVEN_137131_1</name>
</gene>
<comment type="caution">
    <text evidence="1">The sequence shown here is derived from an EMBL/GenBank/DDBJ whole genome shotgun (WGS) entry which is preliminary data.</text>
</comment>